<organism evidence="12 13">
    <name type="scientific">Chitinimonas taiwanensis DSM 18899</name>
    <dbReference type="NCBI Taxonomy" id="1121279"/>
    <lineage>
        <taxon>Bacteria</taxon>
        <taxon>Pseudomonadati</taxon>
        <taxon>Pseudomonadota</taxon>
        <taxon>Betaproteobacteria</taxon>
        <taxon>Neisseriales</taxon>
        <taxon>Chitinibacteraceae</taxon>
        <taxon>Chitinimonas</taxon>
    </lineage>
</organism>
<dbReference type="FunFam" id="3.90.550.10:FF:000014">
    <property type="entry name" value="Glucose-1-phosphate adenylyltransferase"/>
    <property type="match status" value="1"/>
</dbReference>
<evidence type="ECO:0000256" key="3">
    <source>
        <dbReference type="ARBA" id="ARBA00022679"/>
    </source>
</evidence>
<dbReference type="NCBIfam" id="TIGR02091">
    <property type="entry name" value="glgC"/>
    <property type="match status" value="1"/>
</dbReference>
<dbReference type="PANTHER" id="PTHR43523:SF2">
    <property type="entry name" value="GLUCOSE-1-PHOSPHATE ADENYLYLTRANSFERASE"/>
    <property type="match status" value="1"/>
</dbReference>
<dbReference type="NCBIfam" id="NF001947">
    <property type="entry name" value="PRK00725.1"/>
    <property type="match status" value="1"/>
</dbReference>
<dbReference type="InterPro" id="IPR056818">
    <property type="entry name" value="GlmU/GlgC-like_hexapep"/>
</dbReference>
<evidence type="ECO:0000256" key="5">
    <source>
        <dbReference type="ARBA" id="ARBA00022741"/>
    </source>
</evidence>
<dbReference type="GO" id="GO:0008878">
    <property type="term" value="F:glucose-1-phosphate adenylyltransferase activity"/>
    <property type="evidence" value="ECO:0007669"/>
    <property type="project" value="UniProtKB-UniRule"/>
</dbReference>
<feature type="binding site" evidence="9">
    <location>
        <position position="108"/>
    </location>
    <ligand>
        <name>alpha-D-glucose 1-phosphate</name>
        <dbReference type="ChEBI" id="CHEBI:58601"/>
    </ligand>
</feature>
<dbReference type="PROSITE" id="PS00809">
    <property type="entry name" value="ADP_GLC_PYROPHOSPH_2"/>
    <property type="match status" value="1"/>
</dbReference>
<dbReference type="UniPathway" id="UPA00164"/>
<gene>
    <name evidence="9" type="primary">glgC</name>
    <name evidence="12" type="ORF">SAMN02745887_01208</name>
</gene>
<dbReference type="OrthoDB" id="9801810at2"/>
<comment type="subunit">
    <text evidence="9">Homotetramer.</text>
</comment>
<dbReference type="PROSITE" id="PS00808">
    <property type="entry name" value="ADP_GLC_PYROPHOSPH_1"/>
    <property type="match status" value="1"/>
</dbReference>
<dbReference type="CDD" id="cd04651">
    <property type="entry name" value="LbH_G1P_AT_C"/>
    <property type="match status" value="1"/>
</dbReference>
<dbReference type="Pfam" id="PF00483">
    <property type="entry name" value="NTP_transferase"/>
    <property type="match status" value="1"/>
</dbReference>
<dbReference type="InterPro" id="IPR011004">
    <property type="entry name" value="Trimer_LpxA-like_sf"/>
</dbReference>
<feature type="site" description="Could play a key role in the communication between the regulatory and the substrate sites" evidence="9">
    <location>
        <position position="68"/>
    </location>
</feature>
<evidence type="ECO:0000256" key="8">
    <source>
        <dbReference type="ARBA" id="ARBA00023277"/>
    </source>
</evidence>
<dbReference type="GO" id="GO:0005524">
    <property type="term" value="F:ATP binding"/>
    <property type="evidence" value="ECO:0007669"/>
    <property type="project" value="UniProtKB-KW"/>
</dbReference>
<comment type="pathway">
    <text evidence="9">Glycan biosynthesis; glycogen biosynthesis.</text>
</comment>
<evidence type="ECO:0000256" key="4">
    <source>
        <dbReference type="ARBA" id="ARBA00022695"/>
    </source>
</evidence>
<proteinExistence type="inferred from homology"/>
<evidence type="ECO:0000256" key="7">
    <source>
        <dbReference type="ARBA" id="ARBA00023056"/>
    </source>
</evidence>
<keyword evidence="4 9" id="KW-0548">Nucleotidyltransferase</keyword>
<feature type="site" description="Could play a key role in the communication between the regulatory and the substrate sites" evidence="9">
    <location>
        <position position="107"/>
    </location>
</feature>
<evidence type="ECO:0000256" key="6">
    <source>
        <dbReference type="ARBA" id="ARBA00022840"/>
    </source>
</evidence>
<dbReference type="Pfam" id="PF24894">
    <property type="entry name" value="Hexapep_GlmU"/>
    <property type="match status" value="1"/>
</dbReference>
<dbReference type="InterPro" id="IPR005836">
    <property type="entry name" value="ADP_Glu_pyroP_CS"/>
</dbReference>
<accession>A0A1K2HCB9</accession>
<sequence>MDDLIIARQLPRRSIALVLAGGRGSRLKQLTDKRAKPAVYFGGKFRIIDFALSNCLNSGIRRIGVVTQYKSHSLLRHLQRGWAMFRSEMGEFIDLLPAQQRVDEDSWYRGTADAVYQNLDIVRSYRPEYVVILAGDHIYKMDYARMLLDHVQSLDKLGVKGGVTVACIEVPLTEASAFGVMAVDEARKIIDFVEKPAQPPAMPGKPDVALASMGIYIFDADYLYQLLEEDIQDVASEHDFGKNLIPAAVKAGRAVAHPFGLSCVSSYPHAAPYWRDVGTVDAYWAANLDLASITPELDLYDRSWPVWTYQEQLPPAKFVQDAGGEHRVHNTIISAGCIVSVAQVTNSVLFNKVRVHPHCVIDQAVLLPDVDVGEGARLRRVVVDRGCKIPAGLVVGEDADKDAKRFYRSEGGVVLVTREMLVGLKI</sequence>
<keyword evidence="7 9" id="KW-0320">Glycogen biosynthesis</keyword>
<dbReference type="PANTHER" id="PTHR43523">
    <property type="entry name" value="GLUCOSE-1-PHOSPHATE ADENYLYLTRANSFERASE-RELATED"/>
    <property type="match status" value="1"/>
</dbReference>
<dbReference type="STRING" id="1121279.SAMN02745887_01208"/>
<keyword evidence="3 9" id="KW-0808">Transferase</keyword>
<dbReference type="RefSeq" id="WP_072427741.1">
    <property type="nucleotide sequence ID" value="NZ_FPKR01000004.1"/>
</dbReference>
<dbReference type="SUPFAM" id="SSF53448">
    <property type="entry name" value="Nucleotide-diphospho-sugar transferases"/>
    <property type="match status" value="1"/>
</dbReference>
<keyword evidence="6 9" id="KW-0067">ATP-binding</keyword>
<dbReference type="InterPro" id="IPR005835">
    <property type="entry name" value="NTP_transferase_dom"/>
</dbReference>
<dbReference type="AlphaFoldDB" id="A0A1K2HCB9"/>
<feature type="domain" description="Glucose-1-phosphate adenylyltransferase/Bifunctional protein GlmU-like C-terminal hexapeptide" evidence="11">
    <location>
        <begin position="314"/>
        <end position="416"/>
    </location>
</feature>
<dbReference type="EC" id="2.7.7.27" evidence="9"/>
<name>A0A1K2HCB9_9NEIS</name>
<keyword evidence="5 9" id="KW-0547">Nucleotide-binding</keyword>
<evidence type="ECO:0000256" key="2">
    <source>
        <dbReference type="ARBA" id="ARBA00022600"/>
    </source>
</evidence>
<evidence type="ECO:0000256" key="1">
    <source>
        <dbReference type="ARBA" id="ARBA00010443"/>
    </source>
</evidence>
<dbReference type="Gene3D" id="2.160.10.10">
    <property type="entry name" value="Hexapeptide repeat proteins"/>
    <property type="match status" value="1"/>
</dbReference>
<evidence type="ECO:0000259" key="10">
    <source>
        <dbReference type="Pfam" id="PF00483"/>
    </source>
</evidence>
<dbReference type="Gene3D" id="3.90.550.10">
    <property type="entry name" value="Spore Coat Polysaccharide Biosynthesis Protein SpsA, Chain A"/>
    <property type="match status" value="1"/>
</dbReference>
<feature type="binding site" evidence="9">
    <location>
        <position position="179"/>
    </location>
    <ligand>
        <name>alpha-D-glucose 1-phosphate</name>
        <dbReference type="ChEBI" id="CHEBI:58601"/>
    </ligand>
</feature>
<dbReference type="InterPro" id="IPR023049">
    <property type="entry name" value="GlgC_bac"/>
</dbReference>
<dbReference type="SUPFAM" id="SSF51161">
    <property type="entry name" value="Trimeric LpxA-like enzymes"/>
    <property type="match status" value="1"/>
</dbReference>
<feature type="binding site" evidence="9">
    <location>
        <begin position="194"/>
        <end position="195"/>
    </location>
    <ligand>
        <name>alpha-D-glucose 1-phosphate</name>
        <dbReference type="ChEBI" id="CHEBI:58601"/>
    </ligand>
</feature>
<feature type="binding site" evidence="9">
    <location>
        <position position="212"/>
    </location>
    <ligand>
        <name>alpha-D-glucose 1-phosphate</name>
        <dbReference type="ChEBI" id="CHEBI:58601"/>
    </ligand>
</feature>
<evidence type="ECO:0000313" key="12">
    <source>
        <dbReference type="EMBL" id="SFZ74317.1"/>
    </source>
</evidence>
<dbReference type="CDD" id="cd02508">
    <property type="entry name" value="ADP_Glucose_PP"/>
    <property type="match status" value="1"/>
</dbReference>
<feature type="domain" description="Nucleotidyl transferase" evidence="10">
    <location>
        <begin position="16"/>
        <end position="291"/>
    </location>
</feature>
<dbReference type="GO" id="GO:0005978">
    <property type="term" value="P:glycogen biosynthetic process"/>
    <property type="evidence" value="ECO:0007669"/>
    <property type="project" value="UniProtKB-UniRule"/>
</dbReference>
<comment type="catalytic activity">
    <reaction evidence="9">
        <text>alpha-D-glucose 1-phosphate + ATP + H(+) = ADP-alpha-D-glucose + diphosphate</text>
        <dbReference type="Rhea" id="RHEA:12120"/>
        <dbReference type="ChEBI" id="CHEBI:15378"/>
        <dbReference type="ChEBI" id="CHEBI:30616"/>
        <dbReference type="ChEBI" id="CHEBI:33019"/>
        <dbReference type="ChEBI" id="CHEBI:57498"/>
        <dbReference type="ChEBI" id="CHEBI:58601"/>
        <dbReference type="EC" id="2.7.7.27"/>
    </reaction>
</comment>
<evidence type="ECO:0000259" key="11">
    <source>
        <dbReference type="Pfam" id="PF24894"/>
    </source>
</evidence>
<dbReference type="NCBIfam" id="NF002023">
    <property type="entry name" value="PRK00844.1"/>
    <property type="match status" value="1"/>
</dbReference>
<dbReference type="PROSITE" id="PS00810">
    <property type="entry name" value="ADP_GLC_PYROPHOSPH_3"/>
    <property type="match status" value="1"/>
</dbReference>
<reference evidence="12 13" key="1">
    <citation type="submission" date="2016-11" db="EMBL/GenBank/DDBJ databases">
        <authorList>
            <person name="Jaros S."/>
            <person name="Januszkiewicz K."/>
            <person name="Wedrychowicz H."/>
        </authorList>
    </citation>
    <scope>NUCLEOTIDE SEQUENCE [LARGE SCALE GENOMIC DNA]</scope>
    <source>
        <strain evidence="12 13">DSM 18899</strain>
    </source>
</reference>
<keyword evidence="2 9" id="KW-0321">Glycogen metabolism</keyword>
<comment type="function">
    <text evidence="9">Involved in the biosynthesis of ADP-glucose, a building block required for the elongation reactions to produce glycogen. Catalyzes the reaction between ATP and alpha-D-glucose 1-phosphate (G1P) to produce pyrophosphate and ADP-Glc.</text>
</comment>
<dbReference type="EMBL" id="FPKR01000004">
    <property type="protein sequence ID" value="SFZ74317.1"/>
    <property type="molecule type" value="Genomic_DNA"/>
</dbReference>
<evidence type="ECO:0000256" key="9">
    <source>
        <dbReference type="HAMAP-Rule" id="MF_00624"/>
    </source>
</evidence>
<dbReference type="InterPro" id="IPR029044">
    <property type="entry name" value="Nucleotide-diphossugar_trans"/>
</dbReference>
<dbReference type="Proteomes" id="UP000186513">
    <property type="component" value="Unassembled WGS sequence"/>
</dbReference>
<keyword evidence="8 9" id="KW-0119">Carbohydrate metabolism</keyword>
<protein>
    <recommendedName>
        <fullName evidence="9">Glucose-1-phosphate adenylyltransferase</fullName>
        <ecNumber evidence="9">2.7.7.27</ecNumber>
    </recommendedName>
    <alternativeName>
        <fullName evidence="9">ADP-glucose pyrophosphorylase</fullName>
        <shortName evidence="9">ADPGlc PPase</shortName>
    </alternativeName>
    <alternativeName>
        <fullName evidence="9">ADP-glucose synthase</fullName>
    </alternativeName>
</protein>
<dbReference type="InterPro" id="IPR011831">
    <property type="entry name" value="ADP-Glc_PPase"/>
</dbReference>
<evidence type="ECO:0000313" key="13">
    <source>
        <dbReference type="Proteomes" id="UP000186513"/>
    </source>
</evidence>
<keyword evidence="13" id="KW-1185">Reference proteome</keyword>
<dbReference type="HAMAP" id="MF_00624">
    <property type="entry name" value="GlgC"/>
    <property type="match status" value="1"/>
</dbReference>
<comment type="similarity">
    <text evidence="1 9">Belongs to the bacterial/plant glucose-1-phosphate adenylyltransferase family.</text>
</comment>